<gene>
    <name evidence="1" type="ORF">MHPYR_200026</name>
</gene>
<protein>
    <submittedName>
        <fullName evidence="1">Uncharacterized protein</fullName>
    </submittedName>
</protein>
<name>A0A1Y5P8S2_9MYCO</name>
<evidence type="ECO:0000313" key="1">
    <source>
        <dbReference type="EMBL" id="SBS75094.1"/>
    </source>
</evidence>
<organism evidence="1">
    <name type="scientific">uncultured Mycobacterium sp</name>
    <dbReference type="NCBI Taxonomy" id="171292"/>
    <lineage>
        <taxon>Bacteria</taxon>
        <taxon>Bacillati</taxon>
        <taxon>Actinomycetota</taxon>
        <taxon>Actinomycetes</taxon>
        <taxon>Mycobacteriales</taxon>
        <taxon>Mycobacteriaceae</taxon>
        <taxon>Mycobacterium</taxon>
        <taxon>environmental samples</taxon>
    </lineage>
</organism>
<sequence>MSFPVATSKTKPRSDSRLVTNGLFHFAAQGISCIERVITDNHFSYRIQLAKRDTTIALRSNLLQL</sequence>
<reference evidence="1" key="1">
    <citation type="submission" date="2016-03" db="EMBL/GenBank/DDBJ databases">
        <authorList>
            <person name="Ploux O."/>
        </authorList>
    </citation>
    <scope>NUCLEOTIDE SEQUENCE</scope>
    <source>
        <strain evidence="1">UC10</strain>
    </source>
</reference>
<dbReference type="AlphaFoldDB" id="A0A1Y5P8S2"/>
<proteinExistence type="predicted"/>
<dbReference type="EMBL" id="FLQS01000013">
    <property type="protein sequence ID" value="SBS75094.1"/>
    <property type="molecule type" value="Genomic_DNA"/>
</dbReference>
<accession>A0A1Y5P8S2</accession>